<feature type="transmembrane region" description="Helical" evidence="1">
    <location>
        <begin position="133"/>
        <end position="155"/>
    </location>
</feature>
<accession>A0ABY8C3U4</accession>
<feature type="transmembrane region" description="Helical" evidence="1">
    <location>
        <begin position="59"/>
        <end position="82"/>
    </location>
</feature>
<protein>
    <submittedName>
        <fullName evidence="2">DUF1576 domain-containing protein</fullName>
    </submittedName>
</protein>
<feature type="transmembrane region" description="Helical" evidence="1">
    <location>
        <begin position="284"/>
        <end position="305"/>
    </location>
</feature>
<feature type="transmembrane region" description="Helical" evidence="1">
    <location>
        <begin position="194"/>
        <end position="215"/>
    </location>
</feature>
<feature type="transmembrane region" description="Helical" evidence="1">
    <location>
        <begin position="230"/>
        <end position="250"/>
    </location>
</feature>
<feature type="transmembrane region" description="Helical" evidence="1">
    <location>
        <begin position="356"/>
        <end position="382"/>
    </location>
</feature>
<feature type="transmembrane region" description="Helical" evidence="1">
    <location>
        <begin position="325"/>
        <end position="344"/>
    </location>
</feature>
<organism evidence="2 3">
    <name type="scientific">Amygdalobacter indicium</name>
    <dbReference type="NCBI Taxonomy" id="3029272"/>
    <lineage>
        <taxon>Bacteria</taxon>
        <taxon>Bacillati</taxon>
        <taxon>Bacillota</taxon>
        <taxon>Clostridia</taxon>
        <taxon>Eubacteriales</taxon>
        <taxon>Oscillospiraceae</taxon>
        <taxon>Amygdalobacter</taxon>
    </lineage>
</organism>
<gene>
    <name evidence="2" type="ORF">PYS61_04980</name>
</gene>
<evidence type="ECO:0000313" key="2">
    <source>
        <dbReference type="EMBL" id="WEG35286.1"/>
    </source>
</evidence>
<keyword evidence="1" id="KW-0812">Transmembrane</keyword>
<sequence>MDKIKNQKSFLYIRREEKQTILAFAILTFIFAFLMPDRATMLSDYRKIITSQAYLIHDFVAVGGLAATFFNVAQHLLMAYILLRRNNRGKFSGFEIAATGVFTALAFFGTNIINVIPIILGVYFYSLRLKKSFSLYSTLSLFSCAMAPLVSYIMFVHGFSLLAAAAAYAVGILIGFVTVPLAEAFIRFHQGYTLFNVGFTTGLVAMLITSFFGYFDLKIDKVMILSKDEHYYLLAYVLLFIVFLFVLFVWQKDGKWWHECRQIWRSNGRAPSDFYSVYGRAATLFNIILNVGFYLVLVLLLRFPLNGTIIGGLLTVAGFSSFGMHPFNCFKISLGVLAAALIAGRDLASQQVISTLLFANGLAPLGGAYGCLIGIIAGFIHFNLVNVVFSLHLGMSLYNNGFTSAFVAAVIVPLAEILLADKWRQE</sequence>
<evidence type="ECO:0000313" key="3">
    <source>
        <dbReference type="Proteomes" id="UP001220478"/>
    </source>
</evidence>
<dbReference type="Pfam" id="PF07613">
    <property type="entry name" value="DUF1576"/>
    <property type="match status" value="2"/>
</dbReference>
<dbReference type="RefSeq" id="WP_315571370.1">
    <property type="nucleotide sequence ID" value="NZ_CP118868.1"/>
</dbReference>
<dbReference type="Proteomes" id="UP001220478">
    <property type="component" value="Chromosome"/>
</dbReference>
<name>A0ABY8C3U4_9FIRM</name>
<dbReference type="EMBL" id="CP118868">
    <property type="protein sequence ID" value="WEG35286.1"/>
    <property type="molecule type" value="Genomic_DNA"/>
</dbReference>
<feature type="transmembrane region" description="Helical" evidence="1">
    <location>
        <begin position="402"/>
        <end position="420"/>
    </location>
</feature>
<keyword evidence="3" id="KW-1185">Reference proteome</keyword>
<feature type="transmembrane region" description="Helical" evidence="1">
    <location>
        <begin position="20"/>
        <end position="39"/>
    </location>
</feature>
<feature type="transmembrane region" description="Helical" evidence="1">
    <location>
        <begin position="161"/>
        <end position="182"/>
    </location>
</feature>
<dbReference type="InterPro" id="IPR011470">
    <property type="entry name" value="DUF1576"/>
</dbReference>
<evidence type="ECO:0000256" key="1">
    <source>
        <dbReference type="SAM" id="Phobius"/>
    </source>
</evidence>
<reference evidence="2 3" key="1">
    <citation type="submission" date="2023-02" db="EMBL/GenBank/DDBJ databases">
        <title>Novel Oscillospiraceae bacterial genomes.</title>
        <authorList>
            <person name="Srinivasan S."/>
            <person name="Austin M.N."/>
            <person name="Fiedler T.L."/>
            <person name="Strenk S.M."/>
            <person name="Agnew K.J."/>
            <person name="Nagana Gowda G.A."/>
            <person name="Raftery D."/>
            <person name="Beamer M.A."/>
            <person name="Achilles S.L."/>
            <person name="Wiesenfeld H.C."/>
            <person name="Fredricks D.N."/>
            <person name="Hillier S.L."/>
        </authorList>
    </citation>
    <scope>NUCLEOTIDE SEQUENCE [LARGE SCALE GENOMIC DNA]</scope>
    <source>
        <strain evidence="2 3">CHIC02 1186E3-8</strain>
    </source>
</reference>
<feature type="transmembrane region" description="Helical" evidence="1">
    <location>
        <begin position="102"/>
        <end position="126"/>
    </location>
</feature>
<keyword evidence="1" id="KW-1133">Transmembrane helix</keyword>
<keyword evidence="1" id="KW-0472">Membrane</keyword>
<proteinExistence type="predicted"/>